<protein>
    <submittedName>
        <fullName evidence="1">Phosphoglycerate mutase</fullName>
    </submittedName>
</protein>
<organism evidence="1 2">
    <name type="scientific">Candidatus Enterococcus willemsii</name>
    <dbReference type="NCBI Taxonomy" id="1857215"/>
    <lineage>
        <taxon>Bacteria</taxon>
        <taxon>Bacillati</taxon>
        <taxon>Bacillota</taxon>
        <taxon>Bacilli</taxon>
        <taxon>Lactobacillales</taxon>
        <taxon>Enterococcaceae</taxon>
        <taxon>Enterococcus</taxon>
    </lineage>
</organism>
<dbReference type="InterPro" id="IPR029033">
    <property type="entry name" value="His_PPase_superfam"/>
</dbReference>
<comment type="caution">
    <text evidence="1">The sequence shown here is derived from an EMBL/GenBank/DDBJ whole genome shotgun (WGS) entry which is preliminary data.</text>
</comment>
<evidence type="ECO:0000313" key="2">
    <source>
        <dbReference type="Proteomes" id="UP000782705"/>
    </source>
</evidence>
<proteinExistence type="predicted"/>
<keyword evidence="2" id="KW-1185">Reference proteome</keyword>
<dbReference type="InterPro" id="IPR001345">
    <property type="entry name" value="PG/BPGM_mutase_AS"/>
</dbReference>
<dbReference type="Proteomes" id="UP000782705">
    <property type="component" value="Unassembled WGS sequence"/>
</dbReference>
<dbReference type="Pfam" id="PF00300">
    <property type="entry name" value="His_Phos_1"/>
    <property type="match status" value="1"/>
</dbReference>
<reference evidence="1 2" key="1">
    <citation type="submission" date="2016-06" db="EMBL/GenBank/DDBJ databases">
        <title>Four novel species of enterococci isolated from chicken manure.</title>
        <authorList>
            <person name="Van Tyne D."/>
        </authorList>
    </citation>
    <scope>NUCLEOTIDE SEQUENCE [LARGE SCALE GENOMIC DNA]</scope>
    <source>
        <strain evidence="1 2">CU12B</strain>
    </source>
</reference>
<dbReference type="InterPro" id="IPR013078">
    <property type="entry name" value="His_Pase_superF_clade-1"/>
</dbReference>
<dbReference type="EMBL" id="MAEL01000046">
    <property type="protein sequence ID" value="KAF1302785.1"/>
    <property type="molecule type" value="Genomic_DNA"/>
</dbReference>
<accession>A0ABQ6YYS1</accession>
<dbReference type="PANTHER" id="PTHR48100">
    <property type="entry name" value="BROAD-SPECIFICITY PHOSPHATASE YOR283W-RELATED"/>
    <property type="match status" value="1"/>
</dbReference>
<sequence>MPKYLYLMRHGETLFNQLKLVQGACDSPLTDKGVKQAQAAKKYFEKQNITFDQAYASTQERACDTLEIVTSSPYTRLKGLKEMNFGKYEAQATYLQPKGPHTFETFYADYGGERAETVRRRMYDTLFDIMNENKNAQHTLAVSHNGACFYFLAQIWKKEYGTQPIQLPNCCIIKLCFTNNEFHLIDIIDPAKTA</sequence>
<dbReference type="Gene3D" id="3.40.50.1240">
    <property type="entry name" value="Phosphoglycerate mutase-like"/>
    <property type="match status" value="1"/>
</dbReference>
<name>A0ABQ6YYS1_9ENTE</name>
<gene>
    <name evidence="1" type="ORF">BAU17_05235</name>
</gene>
<dbReference type="PANTHER" id="PTHR48100:SF5">
    <property type="entry name" value="HISTIDINE PHOSPHATASE FAMILY PROTEIN"/>
    <property type="match status" value="1"/>
</dbReference>
<dbReference type="SMART" id="SM00855">
    <property type="entry name" value="PGAM"/>
    <property type="match status" value="1"/>
</dbReference>
<dbReference type="CDD" id="cd07067">
    <property type="entry name" value="HP_PGM_like"/>
    <property type="match status" value="1"/>
</dbReference>
<evidence type="ECO:0000313" key="1">
    <source>
        <dbReference type="EMBL" id="KAF1302785.1"/>
    </source>
</evidence>
<dbReference type="SUPFAM" id="SSF53254">
    <property type="entry name" value="Phosphoglycerate mutase-like"/>
    <property type="match status" value="1"/>
</dbReference>
<dbReference type="PROSITE" id="PS00175">
    <property type="entry name" value="PG_MUTASE"/>
    <property type="match status" value="1"/>
</dbReference>
<dbReference type="InterPro" id="IPR050275">
    <property type="entry name" value="PGM_Phosphatase"/>
</dbReference>